<reference evidence="5 6" key="1">
    <citation type="submission" date="2007-05" db="EMBL/GenBank/DDBJ databases">
        <title>Complete sequence of Geobacter uraniireducens Rf4.</title>
        <authorList>
            <consortium name="US DOE Joint Genome Institute"/>
            <person name="Copeland A."/>
            <person name="Lucas S."/>
            <person name="Lapidus A."/>
            <person name="Barry K."/>
            <person name="Detter J.C."/>
            <person name="Glavina del Rio T."/>
            <person name="Hammon N."/>
            <person name="Israni S."/>
            <person name="Dalin E."/>
            <person name="Tice H."/>
            <person name="Pitluck S."/>
            <person name="Chertkov O."/>
            <person name="Brettin T."/>
            <person name="Bruce D."/>
            <person name="Han C."/>
            <person name="Schmutz J."/>
            <person name="Larimer F."/>
            <person name="Land M."/>
            <person name="Hauser L."/>
            <person name="Kyrpides N."/>
            <person name="Mikhailova N."/>
            <person name="Shelobolina E."/>
            <person name="Aklujkar M."/>
            <person name="Lovley D."/>
            <person name="Richardson P."/>
        </authorList>
    </citation>
    <scope>NUCLEOTIDE SEQUENCE [LARGE SCALE GENOMIC DNA]</scope>
    <source>
        <strain evidence="5 6">Rf4</strain>
    </source>
</reference>
<dbReference type="Pfam" id="PF13185">
    <property type="entry name" value="GAF_2"/>
    <property type="match status" value="1"/>
</dbReference>
<keyword evidence="3" id="KW-0472">Membrane</keyword>
<dbReference type="HOGENOM" id="CLU_393690_0_0_7"/>
<keyword evidence="3" id="KW-0812">Transmembrane</keyword>
<feature type="transmembrane region" description="Helical" evidence="3">
    <location>
        <begin position="12"/>
        <end position="37"/>
    </location>
</feature>
<dbReference type="InterPro" id="IPR003018">
    <property type="entry name" value="GAF"/>
</dbReference>
<dbReference type="InterPro" id="IPR004089">
    <property type="entry name" value="MCPsignal_dom"/>
</dbReference>
<dbReference type="PANTHER" id="PTHR32089">
    <property type="entry name" value="METHYL-ACCEPTING CHEMOTAXIS PROTEIN MCPB"/>
    <property type="match status" value="1"/>
</dbReference>
<dbReference type="Gene3D" id="1.10.287.950">
    <property type="entry name" value="Methyl-accepting chemotaxis protein"/>
    <property type="match status" value="1"/>
</dbReference>
<dbReference type="SUPFAM" id="SSF58104">
    <property type="entry name" value="Methyl-accepting chemotaxis protein (MCP) signaling domain"/>
    <property type="match status" value="1"/>
</dbReference>
<keyword evidence="3" id="KW-1133">Transmembrane helix</keyword>
<dbReference type="Gene3D" id="3.30.450.40">
    <property type="match status" value="1"/>
</dbReference>
<evidence type="ECO:0000259" key="4">
    <source>
        <dbReference type="PROSITE" id="PS50111"/>
    </source>
</evidence>
<dbReference type="SMART" id="SM00065">
    <property type="entry name" value="GAF"/>
    <property type="match status" value="1"/>
</dbReference>
<sequence length="663" mass="72930">MGKQLGSIKRSQLYAVLGLILGIGAPVGWTVVRLIFFRDNALPAWSQVLPDVIKTPYNISLYTYMGIGTGLMLTFLGHFIGKASDELHKRAVELDILHREVASQKEIFENRYKVLDNNIKNFHQISSRIQKSINIQEVLSLCAEGLHDILGYERVNLLMADDERKELCFVAATGSDNFDRSNIALPLDSRSGIIYKCFTEKKLYLIDNINKYPSEFHLKPPYDTIHPLRSRSFVLCPIVVKGESVGVFGIDNKLSQRALNDTDSDTIKLFADQAASAITRINLLQAIDTLTLELGKTFSELLQNREIYSRNVFNLKSSVGSLADSTAHIASASESVMASVDDTSASVSEISVATEQVTRNLDFLSETVDKSVSAMEEITRSLKHVENNTVVSHNVSSQVKSHCDKIRTVVTETIASLAEIQKAVELSYEGIKRLSENSTRIDSIVNVINDITKRTNLLALNASIIAAQAGEFGKSFGVVADEIRNLSLQTGLSTGEITSIIEEIMNESRLAADNIAITKELVQKGVKLGHETGAALGMIVESSQHAMEMTEQIKNATEEQTTSVQLVTQSIEDVSTMTSQIFNASKEQSNATRNIAYAIDSIKTMTQEMVNSTGRQVEDGTEIRKSVEAVSCMVVGIFDDLEKRQEDSGAVVQELEVMKANAG</sequence>
<evidence type="ECO:0000256" key="2">
    <source>
        <dbReference type="PROSITE-ProRule" id="PRU00284"/>
    </source>
</evidence>
<evidence type="ECO:0000256" key="3">
    <source>
        <dbReference type="SAM" id="Phobius"/>
    </source>
</evidence>
<name>A5G399_GEOUR</name>
<gene>
    <name evidence="5" type="ordered locus">Gura_2077</name>
</gene>
<protein>
    <submittedName>
        <fullName evidence="5">Methyl-accepting chemotaxis sensory transducer</fullName>
    </submittedName>
</protein>
<dbReference type="SMART" id="SM00283">
    <property type="entry name" value="MA"/>
    <property type="match status" value="1"/>
</dbReference>
<dbReference type="InterPro" id="IPR029016">
    <property type="entry name" value="GAF-like_dom_sf"/>
</dbReference>
<dbReference type="PROSITE" id="PS50111">
    <property type="entry name" value="CHEMOTAXIS_TRANSDUC_2"/>
    <property type="match status" value="1"/>
</dbReference>
<dbReference type="Pfam" id="PF00015">
    <property type="entry name" value="MCPsignal"/>
    <property type="match status" value="1"/>
</dbReference>
<accession>A5G399</accession>
<keyword evidence="6" id="KW-1185">Reference proteome</keyword>
<dbReference type="SUPFAM" id="SSF55781">
    <property type="entry name" value="GAF domain-like"/>
    <property type="match status" value="1"/>
</dbReference>
<keyword evidence="1 2" id="KW-0807">Transducer</keyword>
<evidence type="ECO:0000313" key="5">
    <source>
        <dbReference type="EMBL" id="ABQ26267.1"/>
    </source>
</evidence>
<organism evidence="5 6">
    <name type="scientific">Geotalea uraniireducens (strain Rf4)</name>
    <name type="common">Geobacter uraniireducens</name>
    <dbReference type="NCBI Taxonomy" id="351605"/>
    <lineage>
        <taxon>Bacteria</taxon>
        <taxon>Pseudomonadati</taxon>
        <taxon>Thermodesulfobacteriota</taxon>
        <taxon>Desulfuromonadia</taxon>
        <taxon>Geobacterales</taxon>
        <taxon>Geobacteraceae</taxon>
        <taxon>Geotalea</taxon>
    </lineage>
</organism>
<proteinExistence type="predicted"/>
<dbReference type="GO" id="GO:0007165">
    <property type="term" value="P:signal transduction"/>
    <property type="evidence" value="ECO:0007669"/>
    <property type="project" value="UniProtKB-KW"/>
</dbReference>
<feature type="transmembrane region" description="Helical" evidence="3">
    <location>
        <begin position="57"/>
        <end position="80"/>
    </location>
</feature>
<dbReference type="OrthoDB" id="5389622at2"/>
<dbReference type="KEGG" id="gur:Gura_2077"/>
<dbReference type="Proteomes" id="UP000006695">
    <property type="component" value="Chromosome"/>
</dbReference>
<dbReference type="PANTHER" id="PTHR32089:SF112">
    <property type="entry name" value="LYSOZYME-LIKE PROTEIN-RELATED"/>
    <property type="match status" value="1"/>
</dbReference>
<dbReference type="EMBL" id="CP000698">
    <property type="protein sequence ID" value="ABQ26267.1"/>
    <property type="molecule type" value="Genomic_DNA"/>
</dbReference>
<dbReference type="STRING" id="351605.Gura_2077"/>
<evidence type="ECO:0000256" key="1">
    <source>
        <dbReference type="ARBA" id="ARBA00023224"/>
    </source>
</evidence>
<evidence type="ECO:0000313" key="6">
    <source>
        <dbReference type="Proteomes" id="UP000006695"/>
    </source>
</evidence>
<feature type="domain" description="Methyl-accepting transducer" evidence="4">
    <location>
        <begin position="339"/>
        <end position="575"/>
    </location>
</feature>
<dbReference type="GO" id="GO:0016020">
    <property type="term" value="C:membrane"/>
    <property type="evidence" value="ECO:0007669"/>
    <property type="project" value="InterPro"/>
</dbReference>
<dbReference type="RefSeq" id="WP_011938969.1">
    <property type="nucleotide sequence ID" value="NC_009483.1"/>
</dbReference>
<dbReference type="AlphaFoldDB" id="A5G399"/>